<dbReference type="SUPFAM" id="SSF52833">
    <property type="entry name" value="Thioredoxin-like"/>
    <property type="match status" value="1"/>
</dbReference>
<evidence type="ECO:0000259" key="4">
    <source>
        <dbReference type="Pfam" id="PF00291"/>
    </source>
</evidence>
<protein>
    <submittedName>
        <fullName evidence="6">Pyridoxal-phosphate dependent enzyme</fullName>
    </submittedName>
</protein>
<dbReference type="Gene3D" id="3.40.50.1100">
    <property type="match status" value="2"/>
</dbReference>
<dbReference type="InterPro" id="IPR001926">
    <property type="entry name" value="TrpB-like_PALP"/>
</dbReference>
<dbReference type="InterPro" id="IPR036249">
    <property type="entry name" value="Thioredoxin-like_sf"/>
</dbReference>
<dbReference type="InterPro" id="IPR002109">
    <property type="entry name" value="Glutaredoxin"/>
</dbReference>
<dbReference type="Pfam" id="PF00291">
    <property type="entry name" value="PALP"/>
    <property type="match status" value="1"/>
</dbReference>
<evidence type="ECO:0000313" key="6">
    <source>
        <dbReference type="EMBL" id="MBD3871133.1"/>
    </source>
</evidence>
<dbReference type="AlphaFoldDB" id="A0A8J6Y0H4"/>
<feature type="domain" description="Tryptophan synthase beta chain-like PALP" evidence="4">
    <location>
        <begin position="9"/>
        <end position="312"/>
    </location>
</feature>
<dbReference type="GO" id="GO:0044272">
    <property type="term" value="P:sulfur compound biosynthetic process"/>
    <property type="evidence" value="ECO:0007669"/>
    <property type="project" value="UniProtKB-ARBA"/>
</dbReference>
<dbReference type="CDD" id="cd01561">
    <property type="entry name" value="CBS_like"/>
    <property type="match status" value="1"/>
</dbReference>
<sequence>MAKYDSILGTVGNTPIVRINKLAPNGVMLYVKVESFNPMGSVKDRLALGVIEDAEHSGQLSPGQTVIEATSGNTGIGLAMVCAQKGYPLVVTMAENFSVERRKILRFLGAKVVLTPASEKGTGMLLKAQELAKIHGWFLCRQFENEANANVHSETTAQEILRDFEGEPLDYWVTGFGTGGTLKGVARVLKKERPETKIVVCEPDNSAIMGSGIPQARNDDGTIAESHPSFRAHLMQGWTPDFIPKLAEDAQGSDLLDIFMPIKGNDALRCSLNLARKEGIFVGISAGATLAGAIEICKTAPKGSTVLAMLPDTGERYMTTPLFYDISEDMTADEIEISKSTPSFRFDATPPAPKEVEPKPVTPEAEAFLNEVINDPEQPVVMFAFEWCEFCWSVRKMFAECGIPFRSIDLDSVDYQENDWGGQIRAALNARFDVKTIPQIFVGGEYIGGATETFDAFNEGELQTLLGQNGVAYNQAVNVDPYSLLPSWLHPR</sequence>
<comment type="similarity">
    <text evidence="2">Belongs to the cysteine synthase/cystathionine beta-synthase family.</text>
</comment>
<evidence type="ECO:0000256" key="3">
    <source>
        <dbReference type="ARBA" id="ARBA00022898"/>
    </source>
</evidence>
<accession>A0A8J6Y0H4</accession>
<dbReference type="EMBL" id="JACXWA010000119">
    <property type="protein sequence ID" value="MBD3871133.1"/>
    <property type="molecule type" value="Genomic_DNA"/>
</dbReference>
<organism evidence="6 7">
    <name type="scientific">Candidatus Sulfomarinibacter kjeldsenii</name>
    <dbReference type="NCBI Taxonomy" id="2885994"/>
    <lineage>
        <taxon>Bacteria</taxon>
        <taxon>Pseudomonadati</taxon>
        <taxon>Acidobacteriota</taxon>
        <taxon>Thermoanaerobaculia</taxon>
        <taxon>Thermoanaerobaculales</taxon>
        <taxon>Candidatus Sulfomarinibacteraceae</taxon>
        <taxon>Candidatus Sulfomarinibacter</taxon>
    </lineage>
</organism>
<comment type="caution">
    <text evidence="6">The sequence shown here is derived from an EMBL/GenBank/DDBJ whole genome shotgun (WGS) entry which is preliminary data.</text>
</comment>
<dbReference type="PANTHER" id="PTHR10314">
    <property type="entry name" value="CYSTATHIONINE BETA-SYNTHASE"/>
    <property type="match status" value="1"/>
</dbReference>
<dbReference type="FunFam" id="3.40.50.1100:FF:000003">
    <property type="entry name" value="Cystathionine beta-synthase"/>
    <property type="match status" value="1"/>
</dbReference>
<gene>
    <name evidence="6" type="ORF">IFJ97_07235</name>
</gene>
<dbReference type="Gene3D" id="3.40.30.10">
    <property type="entry name" value="Glutaredoxin"/>
    <property type="match status" value="1"/>
</dbReference>
<evidence type="ECO:0000259" key="5">
    <source>
        <dbReference type="Pfam" id="PF00462"/>
    </source>
</evidence>
<dbReference type="GO" id="GO:0009069">
    <property type="term" value="P:serine family amino acid metabolic process"/>
    <property type="evidence" value="ECO:0007669"/>
    <property type="project" value="UniProtKB-ARBA"/>
</dbReference>
<dbReference type="Proteomes" id="UP000598633">
    <property type="component" value="Unassembled WGS sequence"/>
</dbReference>
<name>A0A8J6Y0H4_9BACT</name>
<dbReference type="Pfam" id="PF00462">
    <property type="entry name" value="Glutaredoxin"/>
    <property type="match status" value="1"/>
</dbReference>
<evidence type="ECO:0000256" key="2">
    <source>
        <dbReference type="ARBA" id="ARBA00007103"/>
    </source>
</evidence>
<dbReference type="InterPro" id="IPR050214">
    <property type="entry name" value="Cys_Synth/Cystath_Beta-Synth"/>
</dbReference>
<reference evidence="6 7" key="1">
    <citation type="submission" date="2020-08" db="EMBL/GenBank/DDBJ databases">
        <title>Acidobacteriota in marine sediments use diverse sulfur dissimilation pathways.</title>
        <authorList>
            <person name="Wasmund K."/>
        </authorList>
    </citation>
    <scope>NUCLEOTIDE SEQUENCE [LARGE SCALE GENOMIC DNA]</scope>
    <source>
        <strain evidence="6">MAG AM3-A</strain>
    </source>
</reference>
<evidence type="ECO:0000313" key="7">
    <source>
        <dbReference type="Proteomes" id="UP000598633"/>
    </source>
</evidence>
<dbReference type="PROSITE" id="PS51354">
    <property type="entry name" value="GLUTAREDOXIN_2"/>
    <property type="match status" value="1"/>
</dbReference>
<dbReference type="SUPFAM" id="SSF53686">
    <property type="entry name" value="Tryptophan synthase beta subunit-like PLP-dependent enzymes"/>
    <property type="match status" value="1"/>
</dbReference>
<proteinExistence type="inferred from homology"/>
<evidence type="ECO:0000256" key="1">
    <source>
        <dbReference type="ARBA" id="ARBA00001933"/>
    </source>
</evidence>
<dbReference type="InterPro" id="IPR036052">
    <property type="entry name" value="TrpB-like_PALP_sf"/>
</dbReference>
<feature type="domain" description="Glutaredoxin" evidence="5">
    <location>
        <begin position="380"/>
        <end position="447"/>
    </location>
</feature>
<keyword evidence="3" id="KW-0663">Pyridoxal phosphate</keyword>
<comment type="cofactor">
    <cofactor evidence="1">
        <name>pyridoxal 5'-phosphate</name>
        <dbReference type="ChEBI" id="CHEBI:597326"/>
    </cofactor>
</comment>
<dbReference type="GO" id="GO:0006534">
    <property type="term" value="P:cysteine metabolic process"/>
    <property type="evidence" value="ECO:0007669"/>
    <property type="project" value="UniProtKB-ARBA"/>
</dbReference>